<dbReference type="InterPro" id="IPR045336">
    <property type="entry name" value="MmgE_PrpD_N"/>
</dbReference>
<dbReference type="Gene3D" id="1.10.4100.10">
    <property type="entry name" value="2-methylcitrate dehydratase PrpD"/>
    <property type="match status" value="1"/>
</dbReference>
<dbReference type="SUPFAM" id="SSF103378">
    <property type="entry name" value="2-methylcitrate dehydratase PrpD"/>
    <property type="match status" value="1"/>
</dbReference>
<dbReference type="InterPro" id="IPR005656">
    <property type="entry name" value="MmgE_PrpD"/>
</dbReference>
<dbReference type="Proteomes" id="UP000054770">
    <property type="component" value="Unassembled WGS sequence"/>
</dbReference>
<comment type="similarity">
    <text evidence="1">Belongs to the PrpD family.</text>
</comment>
<evidence type="ECO:0000256" key="1">
    <source>
        <dbReference type="ARBA" id="ARBA00006174"/>
    </source>
</evidence>
<dbReference type="InterPro" id="IPR045337">
    <property type="entry name" value="MmgE_PrpD_C"/>
</dbReference>
<dbReference type="EMBL" id="FCON02000337">
    <property type="protein sequence ID" value="SAL87906.1"/>
    <property type="molecule type" value="Genomic_DNA"/>
</dbReference>
<comment type="caution">
    <text evidence="4">The sequence shown here is derived from an EMBL/GenBank/DDBJ whole genome shotgun (WGS) entry which is preliminary data.</text>
</comment>
<feature type="domain" description="MmgE/PrpD C-terminal" evidence="3">
    <location>
        <begin position="218"/>
        <end position="391"/>
    </location>
</feature>
<dbReference type="Pfam" id="PF19305">
    <property type="entry name" value="MmgE_PrpD_C"/>
    <property type="match status" value="1"/>
</dbReference>
<dbReference type="InterPro" id="IPR036148">
    <property type="entry name" value="MmgE/PrpD_sf"/>
</dbReference>
<dbReference type="Gene3D" id="3.30.1330.120">
    <property type="entry name" value="2-methylcitrate dehydratase PrpD"/>
    <property type="match status" value="1"/>
</dbReference>
<dbReference type="GO" id="GO:0016829">
    <property type="term" value="F:lyase activity"/>
    <property type="evidence" value="ECO:0007669"/>
    <property type="project" value="InterPro"/>
</dbReference>
<dbReference type="AlphaFoldDB" id="A0A158L3G6"/>
<feature type="domain" description="MmgE/PrpD N-terminal" evidence="2">
    <location>
        <begin position="8"/>
        <end position="192"/>
    </location>
</feature>
<evidence type="ECO:0000259" key="2">
    <source>
        <dbReference type="Pfam" id="PF03972"/>
    </source>
</evidence>
<evidence type="ECO:0000259" key="3">
    <source>
        <dbReference type="Pfam" id="PF19305"/>
    </source>
</evidence>
<dbReference type="InterPro" id="IPR042188">
    <property type="entry name" value="MmgE/PrpD_sf_2"/>
</dbReference>
<evidence type="ECO:0000313" key="4">
    <source>
        <dbReference type="EMBL" id="SAL87906.1"/>
    </source>
</evidence>
<dbReference type="PANTHER" id="PTHR16943:SF8">
    <property type="entry name" value="2-METHYLCITRATE DEHYDRATASE"/>
    <property type="match status" value="1"/>
</dbReference>
<proteinExistence type="inferred from homology"/>
<gene>
    <name evidence="4" type="ORF">AWB68_08584</name>
</gene>
<protein>
    <submittedName>
        <fullName evidence="4">MmgE/PrpD family protein</fullName>
    </submittedName>
</protein>
<organism evidence="4 5">
    <name type="scientific">Caballeronia choica</name>
    <dbReference type="NCBI Taxonomy" id="326476"/>
    <lineage>
        <taxon>Bacteria</taxon>
        <taxon>Pseudomonadati</taxon>
        <taxon>Pseudomonadota</taxon>
        <taxon>Betaproteobacteria</taxon>
        <taxon>Burkholderiales</taxon>
        <taxon>Burkholderiaceae</taxon>
        <taxon>Caballeronia</taxon>
    </lineage>
</organism>
<dbReference type="Pfam" id="PF03972">
    <property type="entry name" value="MmgE_PrpD_N"/>
    <property type="match status" value="1"/>
</dbReference>
<accession>A0A158L3G6</accession>
<evidence type="ECO:0000313" key="5">
    <source>
        <dbReference type="Proteomes" id="UP000054770"/>
    </source>
</evidence>
<name>A0A158L3G6_9BURK</name>
<reference evidence="4" key="1">
    <citation type="submission" date="2016-01" db="EMBL/GenBank/DDBJ databases">
        <authorList>
            <person name="Peeters C."/>
        </authorList>
    </citation>
    <scope>NUCLEOTIDE SEQUENCE [LARGE SCALE GENOMIC DNA]</scope>
    <source>
        <strain evidence="4">LMG 22940</strain>
    </source>
</reference>
<dbReference type="PANTHER" id="PTHR16943">
    <property type="entry name" value="2-METHYLCITRATE DEHYDRATASE-RELATED"/>
    <property type="match status" value="1"/>
</dbReference>
<sequence>MCAIEDGERATLIGRGLRTSAPAAALLNGTFIQGFELDDFHPLAPLHAASVVLPSLFATAELLGGTTGADFLLAATCGYEVGPRVGLALHGSEMLSRGWHSGAVFGTHASAAAAGKLRGLSAAAFEDALGLAGTQSGGLMAAQFEAMSKRMHHGFAARAGLYAAMLAHGGYTGIKRVFERDYGGFLSTFGEGHAPDARQVCSQLGDKWETEAYIIKPYAAMGALLAPIGAMLELRERRRFRPDDIETIELDCASAAFHHGGWQAERPLTPIGAQMNMAYAVAVAALDGAALMNQFRPERIDADDVWAFMRKIAVRHEPAFDADGPLARGAVRMGVTFADGSREEKLLRHPRGQRIEPMSNRGIVEKFRALTGGIVGPARQREIELLVLNVERLTDIRELIDVLAPPVANALA</sequence>
<keyword evidence="5" id="KW-1185">Reference proteome</keyword>
<dbReference type="InterPro" id="IPR042183">
    <property type="entry name" value="MmgE/PrpD_sf_1"/>
</dbReference>